<dbReference type="InterPro" id="IPR027370">
    <property type="entry name" value="Znf-RING_euk"/>
</dbReference>
<dbReference type="GO" id="GO:0016567">
    <property type="term" value="P:protein ubiquitination"/>
    <property type="evidence" value="ECO:0007669"/>
    <property type="project" value="TreeGrafter"/>
</dbReference>
<dbReference type="WBParaSite" id="HPBE_0002347601-mRNA-1">
    <property type="protein sequence ID" value="HPBE_0002347601-mRNA-1"/>
    <property type="gene ID" value="HPBE_0002347601"/>
</dbReference>
<reference evidence="8" key="1">
    <citation type="submission" date="2019-09" db="UniProtKB">
        <authorList>
            <consortium name="WormBaseParasite"/>
        </authorList>
    </citation>
    <scope>IDENTIFICATION</scope>
</reference>
<dbReference type="PANTHER" id="PTHR22791">
    <property type="entry name" value="RING-TYPE DOMAIN-CONTAINING PROTEIN"/>
    <property type="match status" value="1"/>
</dbReference>
<feature type="compositionally biased region" description="Polar residues" evidence="5">
    <location>
        <begin position="115"/>
        <end position="132"/>
    </location>
</feature>
<evidence type="ECO:0000256" key="2">
    <source>
        <dbReference type="ARBA" id="ARBA00022771"/>
    </source>
</evidence>
<feature type="region of interest" description="Disordered" evidence="5">
    <location>
        <begin position="115"/>
        <end position="136"/>
    </location>
</feature>
<evidence type="ECO:0000256" key="5">
    <source>
        <dbReference type="SAM" id="MobiDB-lite"/>
    </source>
</evidence>
<feature type="domain" description="RING-type" evidence="6">
    <location>
        <begin position="27"/>
        <end position="72"/>
    </location>
</feature>
<protein>
    <submittedName>
        <fullName evidence="8">RING-type domain-containing protein</fullName>
    </submittedName>
</protein>
<dbReference type="GO" id="GO:0008270">
    <property type="term" value="F:zinc ion binding"/>
    <property type="evidence" value="ECO:0007669"/>
    <property type="project" value="UniProtKB-KW"/>
</dbReference>
<sequence>LRITLRNISRSISINIMSTTLVDLHACGICFQLYNDSDRLPKVLSCGHTNCLTCLSRGLKHGSSPFSTCAVCCRVTHRPVHLLIHDFLALESDTPPHAYLDFSLLGSESSHETAVSASETSSQANENFSSANPPREDAGFSHISTVSGDFGTYSYCELCQCRISASRNGHRTYILGRRHQHARLGNICMTHLTVALSQMLLERYSAEACDHRIRDVPGILIAARTSERTGGLRLKIGQQQEARQRAESSDIVG</sequence>
<keyword evidence="7" id="KW-1185">Reference proteome</keyword>
<dbReference type="Pfam" id="PF13445">
    <property type="entry name" value="zf-RING_UBOX"/>
    <property type="match status" value="1"/>
</dbReference>
<accession>A0A183GLA6</accession>
<dbReference type="SUPFAM" id="SSF57850">
    <property type="entry name" value="RING/U-box"/>
    <property type="match status" value="1"/>
</dbReference>
<evidence type="ECO:0000256" key="4">
    <source>
        <dbReference type="PROSITE-ProRule" id="PRU00175"/>
    </source>
</evidence>
<keyword evidence="2 4" id="KW-0863">Zinc-finger</keyword>
<proteinExistence type="predicted"/>
<dbReference type="InterPro" id="IPR051435">
    <property type="entry name" value="RING_finger_E3_ubiq-ligases"/>
</dbReference>
<dbReference type="PROSITE" id="PS50089">
    <property type="entry name" value="ZF_RING_2"/>
    <property type="match status" value="1"/>
</dbReference>
<keyword evidence="1" id="KW-0479">Metal-binding</keyword>
<name>A0A183GLA6_HELPZ</name>
<organism evidence="7 8">
    <name type="scientific">Heligmosomoides polygyrus</name>
    <name type="common">Parasitic roundworm</name>
    <dbReference type="NCBI Taxonomy" id="6339"/>
    <lineage>
        <taxon>Eukaryota</taxon>
        <taxon>Metazoa</taxon>
        <taxon>Ecdysozoa</taxon>
        <taxon>Nematoda</taxon>
        <taxon>Chromadorea</taxon>
        <taxon>Rhabditida</taxon>
        <taxon>Rhabditina</taxon>
        <taxon>Rhabditomorpha</taxon>
        <taxon>Strongyloidea</taxon>
        <taxon>Heligmosomidae</taxon>
        <taxon>Heligmosomoides</taxon>
    </lineage>
</organism>
<evidence type="ECO:0000313" key="8">
    <source>
        <dbReference type="WBParaSite" id="HPBE_0002347601-mRNA-1"/>
    </source>
</evidence>
<dbReference type="PANTHER" id="PTHR22791:SF6">
    <property type="entry name" value="RING-TYPE DOMAIN-CONTAINING PROTEIN"/>
    <property type="match status" value="1"/>
</dbReference>
<dbReference type="AlphaFoldDB" id="A0A183GLA6"/>
<dbReference type="Proteomes" id="UP000050761">
    <property type="component" value="Unassembled WGS sequence"/>
</dbReference>
<dbReference type="SMART" id="SM00184">
    <property type="entry name" value="RING"/>
    <property type="match status" value="1"/>
</dbReference>
<dbReference type="Gene3D" id="3.30.40.10">
    <property type="entry name" value="Zinc/RING finger domain, C3HC4 (zinc finger)"/>
    <property type="match status" value="1"/>
</dbReference>
<evidence type="ECO:0000256" key="3">
    <source>
        <dbReference type="ARBA" id="ARBA00022833"/>
    </source>
</evidence>
<dbReference type="InterPro" id="IPR013083">
    <property type="entry name" value="Znf_RING/FYVE/PHD"/>
</dbReference>
<evidence type="ECO:0000313" key="7">
    <source>
        <dbReference type="Proteomes" id="UP000050761"/>
    </source>
</evidence>
<evidence type="ECO:0000259" key="6">
    <source>
        <dbReference type="PROSITE" id="PS50089"/>
    </source>
</evidence>
<dbReference type="InterPro" id="IPR001841">
    <property type="entry name" value="Znf_RING"/>
</dbReference>
<evidence type="ECO:0000256" key="1">
    <source>
        <dbReference type="ARBA" id="ARBA00022723"/>
    </source>
</evidence>
<keyword evidence="3" id="KW-0862">Zinc</keyword>
<dbReference type="GO" id="GO:0061630">
    <property type="term" value="F:ubiquitin protein ligase activity"/>
    <property type="evidence" value="ECO:0007669"/>
    <property type="project" value="TreeGrafter"/>
</dbReference>